<keyword evidence="2" id="KW-1185">Reference proteome</keyword>
<evidence type="ECO:0000313" key="1">
    <source>
        <dbReference type="EMBL" id="GIY92228.1"/>
    </source>
</evidence>
<reference evidence="1 2" key="1">
    <citation type="submission" date="2021-06" db="EMBL/GenBank/DDBJ databases">
        <title>Caerostris extrusa draft genome.</title>
        <authorList>
            <person name="Kono N."/>
            <person name="Arakawa K."/>
        </authorList>
    </citation>
    <scope>NUCLEOTIDE SEQUENCE [LARGE SCALE GENOMIC DNA]</scope>
</reference>
<gene>
    <name evidence="1" type="ORF">CEXT_656721</name>
</gene>
<protein>
    <submittedName>
        <fullName evidence="1">Uncharacterized protein</fullName>
    </submittedName>
</protein>
<comment type="caution">
    <text evidence="1">The sequence shown here is derived from an EMBL/GenBank/DDBJ whole genome shotgun (WGS) entry which is preliminary data.</text>
</comment>
<sequence length="90" mass="10251">MDRDIFAPSFFCPPAPQASFFPANGFLRTNSGDMKQRQTFMIECHSGMRKKNDDPLFRLQKAKCIGAEPLQTDRSLFSLTCISVSLSYFF</sequence>
<dbReference type="AlphaFoldDB" id="A0AAV4XCR8"/>
<organism evidence="1 2">
    <name type="scientific">Caerostris extrusa</name>
    <name type="common">Bark spider</name>
    <name type="synonym">Caerostris bankana</name>
    <dbReference type="NCBI Taxonomy" id="172846"/>
    <lineage>
        <taxon>Eukaryota</taxon>
        <taxon>Metazoa</taxon>
        <taxon>Ecdysozoa</taxon>
        <taxon>Arthropoda</taxon>
        <taxon>Chelicerata</taxon>
        <taxon>Arachnida</taxon>
        <taxon>Araneae</taxon>
        <taxon>Araneomorphae</taxon>
        <taxon>Entelegynae</taxon>
        <taxon>Araneoidea</taxon>
        <taxon>Araneidae</taxon>
        <taxon>Caerostris</taxon>
    </lineage>
</organism>
<name>A0AAV4XCR8_CAEEX</name>
<proteinExistence type="predicted"/>
<accession>A0AAV4XCR8</accession>
<dbReference type="EMBL" id="BPLR01000115">
    <property type="protein sequence ID" value="GIY92228.1"/>
    <property type="molecule type" value="Genomic_DNA"/>
</dbReference>
<evidence type="ECO:0000313" key="2">
    <source>
        <dbReference type="Proteomes" id="UP001054945"/>
    </source>
</evidence>
<dbReference type="Proteomes" id="UP001054945">
    <property type="component" value="Unassembled WGS sequence"/>
</dbReference>